<dbReference type="PANTHER" id="PTHR12596:SF2">
    <property type="entry name" value="EXPORTIN-7 ISOFORM X1"/>
    <property type="match status" value="1"/>
</dbReference>
<dbReference type="InterPro" id="IPR011989">
    <property type="entry name" value="ARM-like"/>
</dbReference>
<dbReference type="InterPro" id="IPR057947">
    <property type="entry name" value="TPR_XPO7/RBP17"/>
</dbReference>
<keyword evidence="5" id="KW-0963">Cytoplasm</keyword>
<dbReference type="PANTHER" id="PTHR12596">
    <property type="entry name" value="EXPORTIN 4,7-RELATED"/>
    <property type="match status" value="1"/>
</dbReference>
<dbReference type="GO" id="GO:0005643">
    <property type="term" value="C:nuclear pore"/>
    <property type="evidence" value="ECO:0007669"/>
    <property type="project" value="TreeGrafter"/>
</dbReference>
<evidence type="ECO:0000256" key="1">
    <source>
        <dbReference type="ARBA" id="ARBA00004123"/>
    </source>
</evidence>
<evidence type="ECO:0000256" key="6">
    <source>
        <dbReference type="ARBA" id="ARBA00022927"/>
    </source>
</evidence>
<reference evidence="10" key="1">
    <citation type="submission" date="2018-10" db="EMBL/GenBank/DDBJ databases">
        <title>Transcriptome assembly of Aceria tosichella (Wheat curl mite) Type 2.</title>
        <authorList>
            <person name="Scully E.D."/>
            <person name="Geib S.M."/>
            <person name="Palmer N.A."/>
            <person name="Gupta A.K."/>
            <person name="Sarath G."/>
            <person name="Tatineni S."/>
        </authorList>
    </citation>
    <scope>NUCLEOTIDE SEQUENCE</scope>
    <source>
        <strain evidence="10">LincolnNE</strain>
    </source>
</reference>
<dbReference type="Pfam" id="PF03810">
    <property type="entry name" value="IBN_N"/>
    <property type="match status" value="1"/>
</dbReference>
<dbReference type="Gene3D" id="1.25.10.10">
    <property type="entry name" value="Leucine-rich Repeat Variant"/>
    <property type="match status" value="2"/>
</dbReference>
<comment type="subcellular location">
    <subcellularLocation>
        <location evidence="2">Cytoplasm</location>
    </subcellularLocation>
    <subcellularLocation>
        <location evidence="1">Nucleus</location>
    </subcellularLocation>
</comment>
<sequence>MVEALGSCSSDTNGGMPTTVQEHEIQQIELLCQQMYESTDPAERTKAERAMLEFGNSPECLNKCQLLIERATSPYSQLLGAQTLVKIVGKQNSNLTVDQRLEVRNYALNYLANRQNLAPFVVQSLTKLFAKITKLIWFDTKESQQVIPLVNQYFFQVNIERQIIGVLLLSQLVQEINQVEGDPVLHRSLTRQRRISSTFRDTYLSEIFSLSCNVLQGSLAALTSNDRSQERLKLIEVGLKLNLNCLSFDFIGTSPDESNSDDLPTVQIPSSWRRLFVENTTLDLFFKLYHNLPPHISCYALSCLVQMTSVRRSIFSNPERLNFLNRIVDGVKSILENPTGLSDPNTYHEFCRLLVRFKANFQLSELTKVPSYPDLIRLIKDFTCHAFQAWNCAPNSIHYLLMLWQKLVSSATYCKGLNGHYLDQYAPEVMQAYITYRLEGVNAVVQDGLEDPLDDTPMLTQQMEQLAHISRQSFKLTGEFLRSVFDQTAKRYEELLMTGANSVELSIIEGRLTWLIYIIGASLNGRLFVKCDDECLEGELACRVMQLIQISDSQLQLQQGRRCEKLELAFLNFYDTYRKCYVADTAQYGSKMHKKLSEVLGLTNESRLLSVFITKIILNLNCWSSSELIVKSTLSILHELSMGFASLTKIADLDEVKFMLSHHTAEHFPFLSNSGSIEFMRYRTSFYSSLGRLLIESMRCGNEEKFDEFMIPLDASFDQLRRAILVDASPAIAQNQEAKRAFIGICRDVRGLAKEFVKPQFYFLLFEWIYPTYTPLIKRALEIWYNDPYLTTPALRLIAELVDNREKRNYYDSASSESIYLFREVSSIIVSLGTRILTLTDIPEENIYQYKLKTISIMFRITQTSLRAKMNFAVFQLYGDSALNDILQMFVKLFLSIIQCDILSYPKLSLQYYPLLEVLSANHCEFLINLEPQIFGYMLTSLQAGITVSEDRISTSCFIVINNIVSQLFRWLTKVPRKIGSPTRAKEDEEKRKASMTILETHSQTFHAMMAIMLDLLMSSDQASHPQLPLPFLGLILLYGDQFQQLKNSVINSQPMERQTAVIQWFDTLMDGVSRNLSQGNRDKFIQNVLAFRRDVSEGLKINLTVTTGDNRN</sequence>
<evidence type="ECO:0000256" key="3">
    <source>
        <dbReference type="ARBA" id="ARBA00009466"/>
    </source>
</evidence>
<accession>A0A6G1SBY7</accession>
<evidence type="ECO:0000256" key="4">
    <source>
        <dbReference type="ARBA" id="ARBA00022448"/>
    </source>
</evidence>
<dbReference type="GO" id="GO:0006611">
    <property type="term" value="P:protein export from nucleus"/>
    <property type="evidence" value="ECO:0007669"/>
    <property type="project" value="TreeGrafter"/>
</dbReference>
<organism evidence="10">
    <name type="scientific">Aceria tosichella</name>
    <name type="common">wheat curl mite</name>
    <dbReference type="NCBI Taxonomy" id="561515"/>
    <lineage>
        <taxon>Eukaryota</taxon>
        <taxon>Metazoa</taxon>
        <taxon>Ecdysozoa</taxon>
        <taxon>Arthropoda</taxon>
        <taxon>Chelicerata</taxon>
        <taxon>Arachnida</taxon>
        <taxon>Acari</taxon>
        <taxon>Acariformes</taxon>
        <taxon>Trombidiformes</taxon>
        <taxon>Prostigmata</taxon>
        <taxon>Eupodina</taxon>
        <taxon>Eriophyoidea</taxon>
        <taxon>Eriophyidae</taxon>
        <taxon>Eriophyinae</taxon>
        <taxon>Aceriini</taxon>
        <taxon>Aceria</taxon>
    </lineage>
</organism>
<dbReference type="GO" id="GO:0005049">
    <property type="term" value="F:nuclear export signal receptor activity"/>
    <property type="evidence" value="ECO:0007669"/>
    <property type="project" value="InterPro"/>
</dbReference>
<proteinExistence type="inferred from homology"/>
<comment type="similarity">
    <text evidence="3">Belongs to the exportin family.</text>
</comment>
<keyword evidence="7" id="KW-0539">Nucleus</keyword>
<dbReference type="GO" id="GO:0031267">
    <property type="term" value="F:small GTPase binding"/>
    <property type="evidence" value="ECO:0007669"/>
    <property type="project" value="InterPro"/>
</dbReference>
<name>A0A6G1SBY7_9ACAR</name>
<evidence type="ECO:0000256" key="7">
    <source>
        <dbReference type="ARBA" id="ARBA00023242"/>
    </source>
</evidence>
<evidence type="ECO:0000259" key="8">
    <source>
        <dbReference type="Pfam" id="PF03810"/>
    </source>
</evidence>
<dbReference type="InterPro" id="IPR044189">
    <property type="entry name" value="XPO4/7-like"/>
</dbReference>
<feature type="domain" description="Exportin-7/Ran-binding protein 17 TPR repeats" evidence="9">
    <location>
        <begin position="442"/>
        <end position="675"/>
    </location>
</feature>
<dbReference type="Pfam" id="PF25795">
    <property type="entry name" value="TPR_XPO7"/>
    <property type="match status" value="1"/>
</dbReference>
<dbReference type="AlphaFoldDB" id="A0A6G1SBY7"/>
<dbReference type="InterPro" id="IPR016024">
    <property type="entry name" value="ARM-type_fold"/>
</dbReference>
<dbReference type="EMBL" id="GGYP01002691">
    <property type="protein sequence ID" value="MDE47462.1"/>
    <property type="molecule type" value="Transcribed_RNA"/>
</dbReference>
<gene>
    <name evidence="10" type="primary">XPO7</name>
    <name evidence="10" type="ORF">g.10521</name>
</gene>
<dbReference type="InterPro" id="IPR001494">
    <property type="entry name" value="Importin-beta_N"/>
</dbReference>
<protein>
    <submittedName>
        <fullName evidence="10">Exportin-7</fullName>
    </submittedName>
</protein>
<dbReference type="FunFam" id="1.25.10.10:FF:000042">
    <property type="entry name" value="exportin-7 isoform X1"/>
    <property type="match status" value="1"/>
</dbReference>
<evidence type="ECO:0000256" key="5">
    <source>
        <dbReference type="ARBA" id="ARBA00022490"/>
    </source>
</evidence>
<evidence type="ECO:0000259" key="9">
    <source>
        <dbReference type="Pfam" id="PF25795"/>
    </source>
</evidence>
<dbReference type="SUPFAM" id="SSF48371">
    <property type="entry name" value="ARM repeat"/>
    <property type="match status" value="1"/>
</dbReference>
<evidence type="ECO:0000256" key="2">
    <source>
        <dbReference type="ARBA" id="ARBA00004496"/>
    </source>
</evidence>
<keyword evidence="6" id="KW-0653">Protein transport</keyword>
<keyword evidence="4" id="KW-0813">Transport</keyword>
<evidence type="ECO:0000313" key="10">
    <source>
        <dbReference type="EMBL" id="MDE47462.1"/>
    </source>
</evidence>
<dbReference type="GO" id="GO:0005737">
    <property type="term" value="C:cytoplasm"/>
    <property type="evidence" value="ECO:0007669"/>
    <property type="project" value="UniProtKB-SubCell"/>
</dbReference>
<feature type="domain" description="Importin N-terminal" evidence="8">
    <location>
        <begin position="47"/>
        <end position="112"/>
    </location>
</feature>